<name>A0A5B2TWM9_9FLAO</name>
<evidence type="ECO:0000256" key="1">
    <source>
        <dbReference type="SAM" id="MobiDB-lite"/>
    </source>
</evidence>
<evidence type="ECO:0000313" key="3">
    <source>
        <dbReference type="EMBL" id="KAA2218814.1"/>
    </source>
</evidence>
<dbReference type="AlphaFoldDB" id="A0A5B2TWM9"/>
<evidence type="ECO:0000256" key="2">
    <source>
        <dbReference type="SAM" id="Phobius"/>
    </source>
</evidence>
<proteinExistence type="predicted"/>
<dbReference type="Proteomes" id="UP000323188">
    <property type="component" value="Unassembled WGS sequence"/>
</dbReference>
<reference evidence="3 4" key="1">
    <citation type="submission" date="2019-09" db="EMBL/GenBank/DDBJ databases">
        <authorList>
            <person name="Khan S.A."/>
            <person name="Jeon C.O."/>
            <person name="Chun B.H."/>
            <person name="Jeong S.E."/>
        </authorList>
    </citation>
    <scope>NUCLEOTIDE SEQUENCE [LARGE SCALE GENOMIC DNA]</scope>
    <source>
        <strain evidence="3 4">KCTC 42508</strain>
    </source>
</reference>
<dbReference type="Gene3D" id="2.30.30.40">
    <property type="entry name" value="SH3 Domains"/>
    <property type="match status" value="1"/>
</dbReference>
<keyword evidence="2" id="KW-1133">Transmembrane helix</keyword>
<feature type="region of interest" description="Disordered" evidence="1">
    <location>
        <begin position="204"/>
        <end position="227"/>
    </location>
</feature>
<sequence>MFIVLLLFLLLLLVGLVFLVIKLTKWTFRKKLRVKAAGILFGVAIMGLVVNHFLFKNMRLIQSEVYPNLYLVKYPDKEYSKVQKAIQEKIKEHLQAEHKTGKPLAYRNENGIYFYEYGGTTFGFIGEAGTGYFIDHEEDLGGFVSEELGIYQDYRLAEFYYDSCPDDSTLICGEINYFKEGEFHKIHSLSNLAYVNGNLKPSKDLGKSTEQSNAQVSEETDENQGEKLPLHGILDKEALAKYYPKILNEFDRTENFYSEKIEVPKNHGAIVSLLHLTNTSTDYLLYTHNQNLEPIDAFYIGKATDFDNGRSETIDYKINQDGTIVFNKVVWGMMERNNEEIIDTLAHKTITIRLSDKGNIDYTISKNPEYYVLEAFNMDSDPNGINLRDSPNGTIIKTLKPPEYGYIFSIVRGENGWFRVLKINTVDDGELKMSQGILWIHSSVIGIRANRDAPILDTPQTGKQIGLIPSDKEIKIMDLHRDWVKVEYQGIIGWVDSELLCGYPVSTCP</sequence>
<keyword evidence="2" id="KW-0472">Membrane</keyword>
<evidence type="ECO:0000313" key="4">
    <source>
        <dbReference type="Proteomes" id="UP000323188"/>
    </source>
</evidence>
<protein>
    <recommendedName>
        <fullName evidence="5">SH3 domain-containing protein</fullName>
    </recommendedName>
</protein>
<gene>
    <name evidence="3" type="ORF">F0361_04090</name>
</gene>
<dbReference type="EMBL" id="VUOE01000001">
    <property type="protein sequence ID" value="KAA2218814.1"/>
    <property type="molecule type" value="Genomic_DNA"/>
</dbReference>
<feature type="compositionally biased region" description="Polar residues" evidence="1">
    <location>
        <begin position="208"/>
        <end position="217"/>
    </location>
</feature>
<keyword evidence="2" id="KW-0812">Transmembrane</keyword>
<comment type="caution">
    <text evidence="3">The sequence shown here is derived from an EMBL/GenBank/DDBJ whole genome shotgun (WGS) entry which is preliminary data.</text>
</comment>
<dbReference type="RefSeq" id="WP_154917328.1">
    <property type="nucleotide sequence ID" value="NZ_VUOE01000001.1"/>
</dbReference>
<evidence type="ECO:0008006" key="5">
    <source>
        <dbReference type="Google" id="ProtNLM"/>
    </source>
</evidence>
<organism evidence="3 4">
    <name type="scientific">Maribacter flavus</name>
    <dbReference type="NCBI Taxonomy" id="1658664"/>
    <lineage>
        <taxon>Bacteria</taxon>
        <taxon>Pseudomonadati</taxon>
        <taxon>Bacteroidota</taxon>
        <taxon>Flavobacteriia</taxon>
        <taxon>Flavobacteriales</taxon>
        <taxon>Flavobacteriaceae</taxon>
        <taxon>Maribacter</taxon>
    </lineage>
</organism>
<feature type="transmembrane region" description="Helical" evidence="2">
    <location>
        <begin position="35"/>
        <end position="55"/>
    </location>
</feature>
<accession>A0A5B2TWM9</accession>